<reference evidence="3 4" key="1">
    <citation type="journal article" date="2014" name="Gene">
        <title>A comparative genomic analysis of the alkalitolerant soil bacterium Bacillus lehensis G1.</title>
        <authorList>
            <person name="Noor Y.M."/>
            <person name="Samsulrizal N.H."/>
            <person name="Jema'on N.A."/>
            <person name="Low K.O."/>
            <person name="Ramli A.N."/>
            <person name="Alias N.I."/>
            <person name="Damis S.I."/>
            <person name="Fuzi S.F."/>
            <person name="Isa M.N."/>
            <person name="Murad A.M."/>
            <person name="Raih M.F."/>
            <person name="Bakar F.D."/>
            <person name="Najimudin N."/>
            <person name="Mahadi N.M."/>
            <person name="Illias R.M."/>
        </authorList>
    </citation>
    <scope>NUCLEOTIDE SEQUENCE [LARGE SCALE GENOMIC DNA]</scope>
    <source>
        <strain evidence="3 4">G1</strain>
    </source>
</reference>
<dbReference type="STRING" id="1246626.BleG1_2881"/>
<dbReference type="AlphaFoldDB" id="A0A060M098"/>
<evidence type="ECO:0000256" key="1">
    <source>
        <dbReference type="SAM" id="MobiDB-lite"/>
    </source>
</evidence>
<gene>
    <name evidence="3" type="ORF">BleG1_2881</name>
</gene>
<name>A0A060M098_9BACI</name>
<feature type="domain" description="Fibronectin type-III" evidence="2">
    <location>
        <begin position="1"/>
        <end position="59"/>
    </location>
</feature>
<dbReference type="Pfam" id="PF02368">
    <property type="entry name" value="Big_2"/>
    <property type="match status" value="1"/>
</dbReference>
<feature type="region of interest" description="Disordered" evidence="1">
    <location>
        <begin position="127"/>
        <end position="150"/>
    </location>
</feature>
<dbReference type="SUPFAM" id="SSF49265">
    <property type="entry name" value="Fibronectin type III"/>
    <property type="match status" value="1"/>
</dbReference>
<dbReference type="eggNOG" id="COG5492">
    <property type="taxonomic scope" value="Bacteria"/>
</dbReference>
<dbReference type="InterPro" id="IPR036116">
    <property type="entry name" value="FN3_sf"/>
</dbReference>
<proteinExistence type="predicted"/>
<evidence type="ECO:0000313" key="3">
    <source>
        <dbReference type="EMBL" id="AIC95445.1"/>
    </source>
</evidence>
<dbReference type="InterPro" id="IPR008964">
    <property type="entry name" value="Invasin/intimin_cell_adhesion"/>
</dbReference>
<dbReference type="InterPro" id="IPR013783">
    <property type="entry name" value="Ig-like_fold"/>
</dbReference>
<dbReference type="EMBL" id="CP003923">
    <property type="protein sequence ID" value="AIC95445.1"/>
    <property type="molecule type" value="Genomic_DNA"/>
</dbReference>
<dbReference type="OrthoDB" id="99456at2"/>
<accession>A0A060M098</accession>
<dbReference type="RefSeq" id="WP_051667597.1">
    <property type="nucleotide sequence ID" value="NZ_CP003923.1"/>
</dbReference>
<dbReference type="CDD" id="cd00063">
    <property type="entry name" value="FN3"/>
    <property type="match status" value="1"/>
</dbReference>
<evidence type="ECO:0000313" key="4">
    <source>
        <dbReference type="Proteomes" id="UP000027142"/>
    </source>
</evidence>
<dbReference type="SUPFAM" id="SSF49373">
    <property type="entry name" value="Invasin/intimin cell-adhesion fragments"/>
    <property type="match status" value="1"/>
</dbReference>
<dbReference type="PROSITE" id="PS50853">
    <property type="entry name" value="FN3"/>
    <property type="match status" value="1"/>
</dbReference>
<dbReference type="KEGG" id="ble:BleG1_2881"/>
<dbReference type="Gene3D" id="2.60.40.10">
    <property type="entry name" value="Immunoglobulins"/>
    <property type="match status" value="1"/>
</dbReference>
<dbReference type="HOGENOM" id="CLU_136629_0_0_9"/>
<dbReference type="PATRIC" id="fig|1246626.3.peg.2869"/>
<dbReference type="Proteomes" id="UP000027142">
    <property type="component" value="Chromosome"/>
</dbReference>
<dbReference type="InterPro" id="IPR003343">
    <property type="entry name" value="Big_2"/>
</dbReference>
<organism evidence="3 4">
    <name type="scientific">Shouchella lehensis G1</name>
    <dbReference type="NCBI Taxonomy" id="1246626"/>
    <lineage>
        <taxon>Bacteria</taxon>
        <taxon>Bacillati</taxon>
        <taxon>Bacillota</taxon>
        <taxon>Bacilli</taxon>
        <taxon>Bacillales</taxon>
        <taxon>Bacillaceae</taxon>
        <taxon>Shouchella</taxon>
    </lineage>
</organism>
<protein>
    <submittedName>
        <fullName evidence="3">Invasin/intimin cell-adhesion protein</fullName>
    </submittedName>
</protein>
<dbReference type="InterPro" id="IPR003961">
    <property type="entry name" value="FN3_dom"/>
</dbReference>
<sequence>MPTYNVYRNGEQVANGLTEKTYTDTDVQPNTAYEYQVSAENEVGESELSEPIEVETDRIPVDSISATPTTATIAPEETQHIDVTVSPDDASEKGVSYSSSDASVATVRTGTITGVTAGTATITVTSKDDSSKRATVEVTVVEPEEPEDAE</sequence>
<dbReference type="SMART" id="SM00635">
    <property type="entry name" value="BID_2"/>
    <property type="match status" value="1"/>
</dbReference>
<keyword evidence="4" id="KW-1185">Reference proteome</keyword>
<evidence type="ECO:0000259" key="2">
    <source>
        <dbReference type="PROSITE" id="PS50853"/>
    </source>
</evidence>
<dbReference type="Gene3D" id="2.60.40.1080">
    <property type="match status" value="1"/>
</dbReference>